<dbReference type="EMBL" id="MVBM01000006">
    <property type="protein sequence ID" value="OOK70232.1"/>
    <property type="molecule type" value="Genomic_DNA"/>
</dbReference>
<accession>A0A1V3WTZ2</accession>
<reference evidence="1 2" key="1">
    <citation type="submission" date="2017-02" db="EMBL/GenBank/DDBJ databases">
        <title>Complete genome sequences of Mycobacterium kansasii strains isolated from rhesus macaques.</title>
        <authorList>
            <person name="Panda A."/>
            <person name="Nagaraj S."/>
            <person name="Zhao X."/>
            <person name="Tettelin H."/>
            <person name="Detolla L.J."/>
        </authorList>
    </citation>
    <scope>NUCLEOTIDE SEQUENCE [LARGE SCALE GENOMIC DNA]</scope>
    <source>
        <strain evidence="1 2">11-3813</strain>
    </source>
</reference>
<organism evidence="1 2">
    <name type="scientific">Mycobacterium kansasii</name>
    <dbReference type="NCBI Taxonomy" id="1768"/>
    <lineage>
        <taxon>Bacteria</taxon>
        <taxon>Bacillati</taxon>
        <taxon>Actinomycetota</taxon>
        <taxon>Actinomycetes</taxon>
        <taxon>Mycobacteriales</taxon>
        <taxon>Mycobacteriaceae</taxon>
        <taxon>Mycobacterium</taxon>
    </lineage>
</organism>
<evidence type="ECO:0000313" key="1">
    <source>
        <dbReference type="EMBL" id="OOK70232.1"/>
    </source>
</evidence>
<sequence>MVRHVMEVYGDLYGEAKETAYTAAVRTLVKSGEIEHVTKVSKPHQHVIRKTTALNP</sequence>
<evidence type="ECO:0000313" key="2">
    <source>
        <dbReference type="Proteomes" id="UP000189229"/>
    </source>
</evidence>
<name>A0A1V3WTZ2_MYCKA</name>
<dbReference type="AlphaFoldDB" id="A0A1V3WTZ2"/>
<gene>
    <name evidence="1" type="ORF">BZL30_6422</name>
</gene>
<dbReference type="Proteomes" id="UP000189229">
    <property type="component" value="Unassembled WGS sequence"/>
</dbReference>
<proteinExistence type="predicted"/>
<comment type="caution">
    <text evidence="1">The sequence shown here is derived from an EMBL/GenBank/DDBJ whole genome shotgun (WGS) entry which is preliminary data.</text>
</comment>
<protein>
    <submittedName>
        <fullName evidence="1">Uncharacterized protein</fullName>
    </submittedName>
</protein>